<sequence>MSKLHAQRFTKSKQYWSIGGSINAMNYFGDITPAENFTSTDLKFTRYNIGIHAIHRMTPRFSTRFAFNYGRLRGDDYESQKPTDKNAIFRYLRNNSFRTSIYELSVVGMLDLVENRQSYLRRPEFVPYLFGGVAGFYFNPKAQEPGNPGNWVALQPLQTEGKSYSLFQIAIPFGVGFRYKASTRWDVSFEIGYRYLFTDYLDDVSGNYADPATLKSDLARKMASRSADPKSADGIDRQLGGDGNTIGVLDRVGYSILPFESGNIQYQAVQGYAAGDKRGSPKEKDWYLITGFHINYILVKGVRCPKFR</sequence>
<comment type="caution">
    <text evidence="2">The sequence shown here is derived from an EMBL/GenBank/DDBJ whole genome shotgun (WGS) entry which is preliminary data.</text>
</comment>
<name>A0AAE3UG19_9BACT</name>
<dbReference type="Pfam" id="PF19573">
    <property type="entry name" value="DUF6089"/>
    <property type="match status" value="1"/>
</dbReference>
<proteinExistence type="predicted"/>
<reference evidence="2" key="1">
    <citation type="submission" date="2023-05" db="EMBL/GenBank/DDBJ databases">
        <authorList>
            <person name="Zhang X."/>
        </authorList>
    </citation>
    <scope>NUCLEOTIDE SEQUENCE</scope>
    <source>
        <strain evidence="2">BD1B2-1</strain>
    </source>
</reference>
<dbReference type="InterPro" id="IPR045743">
    <property type="entry name" value="DUF6089"/>
</dbReference>
<evidence type="ECO:0000259" key="1">
    <source>
        <dbReference type="Pfam" id="PF19573"/>
    </source>
</evidence>
<gene>
    <name evidence="2" type="ORF">QNI22_27555</name>
</gene>
<dbReference type="InterPro" id="IPR011250">
    <property type="entry name" value="OMP/PagP_B-barrel"/>
</dbReference>
<dbReference type="SUPFAM" id="SSF56925">
    <property type="entry name" value="OMPA-like"/>
    <property type="match status" value="1"/>
</dbReference>
<protein>
    <submittedName>
        <fullName evidence="2">DUF6089 family protein</fullName>
    </submittedName>
</protein>
<feature type="domain" description="DUF6089" evidence="1">
    <location>
        <begin position="12"/>
        <end position="205"/>
    </location>
</feature>
<dbReference type="RefSeq" id="WP_314515726.1">
    <property type="nucleotide sequence ID" value="NZ_JASJOU010000011.1"/>
</dbReference>
<accession>A0AAE3UG19</accession>
<dbReference type="Proteomes" id="UP001232063">
    <property type="component" value="Unassembled WGS sequence"/>
</dbReference>
<dbReference type="EMBL" id="JASJOU010000011">
    <property type="protein sequence ID" value="MDJ1504448.1"/>
    <property type="molecule type" value="Genomic_DNA"/>
</dbReference>
<evidence type="ECO:0000313" key="2">
    <source>
        <dbReference type="EMBL" id="MDJ1504448.1"/>
    </source>
</evidence>
<evidence type="ECO:0000313" key="3">
    <source>
        <dbReference type="Proteomes" id="UP001232063"/>
    </source>
</evidence>
<keyword evidence="3" id="KW-1185">Reference proteome</keyword>
<organism evidence="2 3">
    <name type="scientific">Xanthocytophaga agilis</name>
    <dbReference type="NCBI Taxonomy" id="3048010"/>
    <lineage>
        <taxon>Bacteria</taxon>
        <taxon>Pseudomonadati</taxon>
        <taxon>Bacteroidota</taxon>
        <taxon>Cytophagia</taxon>
        <taxon>Cytophagales</taxon>
        <taxon>Rhodocytophagaceae</taxon>
        <taxon>Xanthocytophaga</taxon>
    </lineage>
</organism>
<dbReference type="AlphaFoldDB" id="A0AAE3UG19"/>